<reference evidence="8" key="1">
    <citation type="submission" date="2021-01" db="EMBL/GenBank/DDBJ databases">
        <title>Adiantum capillus-veneris genome.</title>
        <authorList>
            <person name="Fang Y."/>
            <person name="Liao Q."/>
        </authorList>
    </citation>
    <scope>NUCLEOTIDE SEQUENCE</scope>
    <source>
        <strain evidence="8">H3</strain>
        <tissue evidence="8">Leaf</tissue>
    </source>
</reference>
<dbReference type="InterPro" id="IPR036388">
    <property type="entry name" value="WH-like_DNA-bd_sf"/>
</dbReference>
<dbReference type="PANTHER" id="PTHR10015:SF427">
    <property type="entry name" value="HEAT SHOCK FACTOR PROTEIN"/>
    <property type="match status" value="1"/>
</dbReference>
<dbReference type="GO" id="GO:0006357">
    <property type="term" value="P:regulation of transcription by RNA polymerase II"/>
    <property type="evidence" value="ECO:0007669"/>
    <property type="project" value="TreeGrafter"/>
</dbReference>
<dbReference type="OrthoDB" id="60033at2759"/>
<feature type="region of interest" description="Disordered" evidence="6">
    <location>
        <begin position="371"/>
        <end position="401"/>
    </location>
</feature>
<feature type="compositionally biased region" description="Basic and acidic residues" evidence="6">
    <location>
        <begin position="374"/>
        <end position="386"/>
    </location>
</feature>
<sequence>MKVGGLEAALLFEAGSHAKSVIGHGRWQPHHWNRTIRGWRLDSPPAPTLQSSLKLKGESTCSSSLEVQLVPWRLGAQHNNFASFLRQLHIYGFKKVHLDRWEFANKNFLRGQKHLLSGIARRHNTTNNKSPTTVCTHTHNPSNKSTLHNTSKKSTHHNCLGANSTSIKSTIPTLTTSNNTHNLPTPLPLNTTHTIDDPPPTLPHHLYSQLQTIVHDKNSIMLEVLRLDHANQATLNDVQSINNRLHTIELLQQELVSLFAQTLATINHSPPLHLNHSAIEKKRRGCPLFEDCHNSYNCISHMRQQDNLSQLPSSTTTSLTLEDFMDKRFLESGDRERVSFSNREGLTPSQELPGLIRPLAAEREHFPAIAAAAKTERGSHSPIERASRHRRSYPASQELTPSAHAIATRLHPTTAPPAAEMEHVLTSGGDSSVIFSTPERDPSNNLRNAKRVAQGGDGPAKKQIVDGLGIIHTVCSKIQASCERAEASQVSYRESIHWLSQSQYEQGVYLHRLEERMQLQINGILQQQSSMQGQLSRIESNQAKITSLLERSILDKDSIDFKSIVPELQSTSNKLTAIAVQHTTGVSEVRSISNKLHALVTTHWPKKGINAVGDVPSSSKQGNPCKK</sequence>
<accession>A0A9D4UAC0</accession>
<dbReference type="Proteomes" id="UP000886520">
    <property type="component" value="Chromosome 20"/>
</dbReference>
<comment type="caution">
    <text evidence="8">The sequence shown here is derived from an EMBL/GenBank/DDBJ whole genome shotgun (WGS) entry which is preliminary data.</text>
</comment>
<feature type="domain" description="HSF-type DNA-binding" evidence="7">
    <location>
        <begin position="45"/>
        <end position="122"/>
    </location>
</feature>
<keyword evidence="2" id="KW-0346">Stress response</keyword>
<organism evidence="8 9">
    <name type="scientific">Adiantum capillus-veneris</name>
    <name type="common">Maidenhair fern</name>
    <dbReference type="NCBI Taxonomy" id="13818"/>
    <lineage>
        <taxon>Eukaryota</taxon>
        <taxon>Viridiplantae</taxon>
        <taxon>Streptophyta</taxon>
        <taxon>Embryophyta</taxon>
        <taxon>Tracheophyta</taxon>
        <taxon>Polypodiopsida</taxon>
        <taxon>Polypodiidae</taxon>
        <taxon>Polypodiales</taxon>
        <taxon>Pteridineae</taxon>
        <taxon>Pteridaceae</taxon>
        <taxon>Vittarioideae</taxon>
        <taxon>Adiantum</taxon>
    </lineage>
</organism>
<proteinExistence type="inferred from homology"/>
<evidence type="ECO:0000256" key="2">
    <source>
        <dbReference type="ARBA" id="ARBA00023016"/>
    </source>
</evidence>
<dbReference type="GO" id="GO:0005634">
    <property type="term" value="C:nucleus"/>
    <property type="evidence" value="ECO:0007669"/>
    <property type="project" value="UniProtKB-SubCell"/>
</dbReference>
<gene>
    <name evidence="8" type="ORF">GOP47_0020842</name>
</gene>
<comment type="subcellular location">
    <subcellularLocation>
        <location evidence="1">Nucleus</location>
    </subcellularLocation>
</comment>
<evidence type="ECO:0000313" key="9">
    <source>
        <dbReference type="Proteomes" id="UP000886520"/>
    </source>
</evidence>
<dbReference type="Gene3D" id="1.10.10.10">
    <property type="entry name" value="Winged helix-like DNA-binding domain superfamily/Winged helix DNA-binding domain"/>
    <property type="match status" value="1"/>
</dbReference>
<keyword evidence="9" id="KW-1185">Reference proteome</keyword>
<dbReference type="EMBL" id="JABFUD020000020">
    <property type="protein sequence ID" value="KAI5064172.1"/>
    <property type="molecule type" value="Genomic_DNA"/>
</dbReference>
<name>A0A9D4UAC0_ADICA</name>
<dbReference type="Pfam" id="PF00447">
    <property type="entry name" value="HSF_DNA-bind"/>
    <property type="match status" value="1"/>
</dbReference>
<dbReference type="PANTHER" id="PTHR10015">
    <property type="entry name" value="HEAT SHOCK TRANSCRIPTION FACTOR"/>
    <property type="match status" value="1"/>
</dbReference>
<evidence type="ECO:0000256" key="3">
    <source>
        <dbReference type="ARBA" id="ARBA00023125"/>
    </source>
</evidence>
<dbReference type="AlphaFoldDB" id="A0A9D4UAC0"/>
<dbReference type="GO" id="GO:0034605">
    <property type="term" value="P:cellular response to heat"/>
    <property type="evidence" value="ECO:0007669"/>
    <property type="project" value="TreeGrafter"/>
</dbReference>
<dbReference type="GO" id="GO:0000978">
    <property type="term" value="F:RNA polymerase II cis-regulatory region sequence-specific DNA binding"/>
    <property type="evidence" value="ECO:0007669"/>
    <property type="project" value="TreeGrafter"/>
</dbReference>
<evidence type="ECO:0000313" key="8">
    <source>
        <dbReference type="EMBL" id="KAI5064172.1"/>
    </source>
</evidence>
<dbReference type="InterPro" id="IPR000232">
    <property type="entry name" value="HSF_DNA-bd"/>
</dbReference>
<evidence type="ECO:0000256" key="1">
    <source>
        <dbReference type="ARBA" id="ARBA00004123"/>
    </source>
</evidence>
<dbReference type="SMART" id="SM00415">
    <property type="entry name" value="HSF"/>
    <property type="match status" value="1"/>
</dbReference>
<feature type="region of interest" description="Disordered" evidence="6">
    <location>
        <begin position="123"/>
        <end position="161"/>
    </location>
</feature>
<feature type="region of interest" description="Disordered" evidence="6">
    <location>
        <begin position="429"/>
        <end position="459"/>
    </location>
</feature>
<dbReference type="GO" id="GO:0003700">
    <property type="term" value="F:DNA-binding transcription factor activity"/>
    <property type="evidence" value="ECO:0007669"/>
    <property type="project" value="InterPro"/>
</dbReference>
<evidence type="ECO:0000256" key="5">
    <source>
        <dbReference type="RuleBase" id="RU004020"/>
    </source>
</evidence>
<keyword evidence="3" id="KW-0238">DNA-binding</keyword>
<protein>
    <recommendedName>
        <fullName evidence="7">HSF-type DNA-binding domain-containing protein</fullName>
    </recommendedName>
</protein>
<keyword evidence="4" id="KW-0539">Nucleus</keyword>
<evidence type="ECO:0000256" key="6">
    <source>
        <dbReference type="SAM" id="MobiDB-lite"/>
    </source>
</evidence>
<evidence type="ECO:0000256" key="4">
    <source>
        <dbReference type="ARBA" id="ARBA00023242"/>
    </source>
</evidence>
<comment type="similarity">
    <text evidence="5">Belongs to the HSF family.</text>
</comment>
<dbReference type="InterPro" id="IPR036390">
    <property type="entry name" value="WH_DNA-bd_sf"/>
</dbReference>
<evidence type="ECO:0000259" key="7">
    <source>
        <dbReference type="SMART" id="SM00415"/>
    </source>
</evidence>
<feature type="compositionally biased region" description="Polar residues" evidence="6">
    <location>
        <begin position="125"/>
        <end position="149"/>
    </location>
</feature>
<dbReference type="SUPFAM" id="SSF46785">
    <property type="entry name" value="Winged helix' DNA-binding domain"/>
    <property type="match status" value="1"/>
</dbReference>